<dbReference type="GO" id="GO:0008270">
    <property type="term" value="F:zinc ion binding"/>
    <property type="evidence" value="ECO:0007669"/>
    <property type="project" value="UniProtKB-UniRule"/>
</dbReference>
<keyword evidence="7 15" id="KW-0378">Hydrolase</keyword>
<feature type="active site" description="Proton donor; for beta-elimination activity" evidence="15">
    <location>
        <position position="56"/>
    </location>
</feature>
<feature type="active site" description="Proton donor" evidence="15">
    <location>
        <position position="3"/>
    </location>
</feature>
<dbReference type="InterPro" id="IPR015886">
    <property type="entry name" value="H2TH_FPG"/>
</dbReference>
<dbReference type="InterPro" id="IPR012319">
    <property type="entry name" value="FPG_cat"/>
</dbReference>
<dbReference type="RefSeq" id="WP_013175854.1">
    <property type="nucleotide sequence ID" value="NC_014220.1"/>
</dbReference>
<keyword evidence="13 15" id="KW-0326">Glycosidase</keyword>
<keyword evidence="12 15" id="KW-0511">Multifunctional enzyme</keyword>
<comment type="similarity">
    <text evidence="2 15">Belongs to the FPG family.</text>
</comment>
<evidence type="ECO:0000256" key="7">
    <source>
        <dbReference type="ARBA" id="ARBA00022801"/>
    </source>
</evidence>
<dbReference type="Gene3D" id="1.10.8.50">
    <property type="match status" value="1"/>
</dbReference>
<feature type="binding site" evidence="15">
    <location>
        <position position="148"/>
    </location>
    <ligand>
        <name>DNA</name>
        <dbReference type="ChEBI" id="CHEBI:16991"/>
    </ligand>
</feature>
<dbReference type="NCBIfam" id="TIGR00577">
    <property type="entry name" value="fpg"/>
    <property type="match status" value="1"/>
</dbReference>
<dbReference type="STRING" id="643648.Slip_1694"/>
<evidence type="ECO:0000256" key="5">
    <source>
        <dbReference type="ARBA" id="ARBA00022763"/>
    </source>
</evidence>
<dbReference type="EC" id="4.2.99.18" evidence="15"/>
<dbReference type="EMBL" id="CP002048">
    <property type="protein sequence ID" value="ADI02452.1"/>
    <property type="molecule type" value="Genomic_DNA"/>
</dbReference>
<feature type="active site" description="Schiff-base intermediate with DNA" evidence="15">
    <location>
        <position position="2"/>
    </location>
</feature>
<evidence type="ECO:0000256" key="10">
    <source>
        <dbReference type="ARBA" id="ARBA00023204"/>
    </source>
</evidence>
<dbReference type="HOGENOM" id="CLU_038423_1_2_9"/>
<dbReference type="SUPFAM" id="SSF46946">
    <property type="entry name" value="S13-like H2TH domain"/>
    <property type="match status" value="1"/>
</dbReference>
<keyword evidence="10 15" id="KW-0234">DNA repair</keyword>
<comment type="function">
    <text evidence="15">Involved in base excision repair of DNA damaged by oxidation or by mutagenic agents. Acts as DNA glycosylase that recognizes and removes damaged bases. Has a preference for oxidized purines, such as 7,8-dihydro-8-oxoguanine (8-oxoG). Has AP (apurinic/apyrimidinic) lyase activity and introduces nicks in the DNA strand. Cleaves the DNA backbone by beta-delta elimination to generate a single-strand break at the site of the removed base with both 3'- and 5'-phosphates.</text>
</comment>
<evidence type="ECO:0000259" key="16">
    <source>
        <dbReference type="PROSITE" id="PS51066"/>
    </source>
</evidence>
<dbReference type="PANTHER" id="PTHR22993:SF9">
    <property type="entry name" value="FORMAMIDOPYRIMIDINE-DNA GLYCOSYLASE"/>
    <property type="match status" value="1"/>
</dbReference>
<evidence type="ECO:0000256" key="3">
    <source>
        <dbReference type="ARBA" id="ARBA00011245"/>
    </source>
</evidence>
<organism evidence="18 19">
    <name type="scientific">Syntrophothermus lipocalidus (strain DSM 12680 / TGB-C1)</name>
    <dbReference type="NCBI Taxonomy" id="643648"/>
    <lineage>
        <taxon>Bacteria</taxon>
        <taxon>Bacillati</taxon>
        <taxon>Bacillota</taxon>
        <taxon>Clostridia</taxon>
        <taxon>Eubacteriales</taxon>
        <taxon>Syntrophomonadaceae</taxon>
        <taxon>Syntrophothermus</taxon>
    </lineage>
</organism>
<dbReference type="InterPro" id="IPR010979">
    <property type="entry name" value="Ribosomal_uS13-like_H2TH"/>
</dbReference>
<gene>
    <name evidence="15" type="primary">mutM</name>
    <name evidence="15" type="synonym">fpg</name>
    <name evidence="18" type="ordered locus">Slip_1694</name>
</gene>
<dbReference type="PROSITE" id="PS01242">
    <property type="entry name" value="ZF_FPG_1"/>
    <property type="match status" value="1"/>
</dbReference>
<reference evidence="19" key="1">
    <citation type="journal article" date="2010" name="Stand. Genomic Sci.">
        <title>Complete genome sequence of Syntrophothermus lipocalidus type strain (TGB-C1T).</title>
        <authorList>
            <consortium name="US DOE Joint Genome Institute (JGI-PGF)"/>
            <person name="Djao O."/>
            <person name="Zhang X."/>
            <person name="Lucas S."/>
            <person name="Lapidus A."/>
            <person name="Glavina Del Rio T."/>
            <person name="Nolan M."/>
            <person name="Tice H."/>
            <person name="Cheng J."/>
            <person name="Han C."/>
            <person name="Tapia R."/>
            <person name="Goodwin L."/>
            <person name="Pitluck S."/>
            <person name="Liolios K."/>
            <person name="Ivanova N."/>
            <person name="Mavromatis K."/>
            <person name="Mikhailova N."/>
            <person name="Ovchinnikova G."/>
            <person name="Pati A."/>
            <person name="Brambilla E."/>
            <person name="Chen A."/>
            <person name="Palaniappan K."/>
            <person name="Land M."/>
            <person name="Hauser L."/>
            <person name="Chang Y."/>
            <person name="Jeffries C."/>
            <person name="Rohde M."/>
            <person name="Sikorski J."/>
            <person name="Spring S."/>
            <person name="Goker M."/>
            <person name="Detter J."/>
            <person name="Woyke T."/>
            <person name="Bristow J."/>
            <person name="Eisen J."/>
            <person name="Markowitz V."/>
            <person name="Hugenholtz P."/>
            <person name="Kyrpides N."/>
            <person name="Klenk H."/>
        </authorList>
    </citation>
    <scope>NUCLEOTIDE SEQUENCE [LARGE SCALE GENOMIC DNA]</scope>
    <source>
        <strain evidence="19">DSM 12680 / TGB-C1</strain>
    </source>
</reference>
<dbReference type="GO" id="GO:0034039">
    <property type="term" value="F:8-oxo-7,8-dihydroguanine DNA N-glycosylase activity"/>
    <property type="evidence" value="ECO:0007669"/>
    <property type="project" value="TreeGrafter"/>
</dbReference>
<dbReference type="PANTHER" id="PTHR22993">
    <property type="entry name" value="FORMAMIDOPYRIMIDINE-DNA GLYCOSYLASE"/>
    <property type="match status" value="1"/>
</dbReference>
<proteinExistence type="inferred from homology"/>
<evidence type="ECO:0000256" key="1">
    <source>
        <dbReference type="ARBA" id="ARBA00001668"/>
    </source>
</evidence>
<dbReference type="SMART" id="SM00898">
    <property type="entry name" value="Fapy_DNA_glyco"/>
    <property type="match status" value="1"/>
</dbReference>
<feature type="domain" description="Formamidopyrimidine-DNA glycosylase catalytic" evidence="17">
    <location>
        <begin position="2"/>
        <end position="112"/>
    </location>
</feature>
<accession>D7CP17</accession>
<feature type="binding site" evidence="15">
    <location>
        <position position="90"/>
    </location>
    <ligand>
        <name>DNA</name>
        <dbReference type="ChEBI" id="CHEBI:16991"/>
    </ligand>
</feature>
<evidence type="ECO:0000256" key="6">
    <source>
        <dbReference type="ARBA" id="ARBA00022771"/>
    </source>
</evidence>
<dbReference type="HAMAP" id="MF_00103">
    <property type="entry name" value="Fapy_DNA_glycosyl"/>
    <property type="match status" value="1"/>
</dbReference>
<dbReference type="SMART" id="SM01232">
    <property type="entry name" value="H2TH"/>
    <property type="match status" value="1"/>
</dbReference>
<dbReference type="InterPro" id="IPR020629">
    <property type="entry name" value="FPG_Glyclase"/>
</dbReference>
<reference evidence="18 19" key="2">
    <citation type="journal article" date="2010" name="Stand. Genomic Sci.">
        <title>Complete genome sequence of Syntrophothermus lipocalidus type strain (TGB-C1).</title>
        <authorList>
            <person name="Djao O.D."/>
            <person name="Zhang X."/>
            <person name="Lucas S."/>
            <person name="Lapidus A."/>
            <person name="Del Rio T.G."/>
            <person name="Nolan M."/>
            <person name="Tice H."/>
            <person name="Cheng J.F."/>
            <person name="Han C."/>
            <person name="Tapia R."/>
            <person name="Goodwin L."/>
            <person name="Pitluck S."/>
            <person name="Liolios K."/>
            <person name="Ivanova N."/>
            <person name="Mavromatis K."/>
            <person name="Mikhailova N."/>
            <person name="Ovchinnikova G."/>
            <person name="Pati A."/>
            <person name="Brambilla E."/>
            <person name="Chen A."/>
            <person name="Palaniappan K."/>
            <person name="Land M."/>
            <person name="Hauser L."/>
            <person name="Chang Y.J."/>
            <person name="Jeffries C.D."/>
            <person name="Rohde M."/>
            <person name="Sikorski J."/>
            <person name="Spring S."/>
            <person name="Goker M."/>
            <person name="Detter J.C."/>
            <person name="Woyke T."/>
            <person name="Bristow J."/>
            <person name="Eisen J.A."/>
            <person name="Markowitz V."/>
            <person name="Hugenholtz P."/>
            <person name="Kyrpides N.C."/>
            <person name="Klenk H.P."/>
        </authorList>
    </citation>
    <scope>NUCLEOTIDE SEQUENCE [LARGE SCALE GENOMIC DNA]</scope>
    <source>
        <strain evidence="19">DSM 12680 / TGB-C1</strain>
    </source>
</reference>
<keyword evidence="5 15" id="KW-0227">DNA damage</keyword>
<dbReference type="OrthoDB" id="9800855at2"/>
<comment type="subunit">
    <text evidence="3 15">Monomer.</text>
</comment>
<evidence type="ECO:0000313" key="18">
    <source>
        <dbReference type="EMBL" id="ADI02452.1"/>
    </source>
</evidence>
<dbReference type="PROSITE" id="PS51066">
    <property type="entry name" value="ZF_FPG_2"/>
    <property type="match status" value="1"/>
</dbReference>
<comment type="catalytic activity">
    <reaction evidence="1 15">
        <text>Hydrolysis of DNA containing ring-opened 7-methylguanine residues, releasing 2,6-diamino-4-hydroxy-5-(N-methyl)formamidopyrimidine.</text>
        <dbReference type="EC" id="3.2.2.23"/>
    </reaction>
</comment>
<comment type="catalytic activity">
    <reaction evidence="14 15">
        <text>2'-deoxyribonucleotide-(2'-deoxyribose 5'-phosphate)-2'-deoxyribonucleotide-DNA = a 3'-end 2'-deoxyribonucleotide-(2,3-dehydro-2,3-deoxyribose 5'-phosphate)-DNA + a 5'-end 5'-phospho-2'-deoxyribonucleoside-DNA + H(+)</text>
        <dbReference type="Rhea" id="RHEA:66592"/>
        <dbReference type="Rhea" id="RHEA-COMP:13180"/>
        <dbReference type="Rhea" id="RHEA-COMP:16897"/>
        <dbReference type="Rhea" id="RHEA-COMP:17067"/>
        <dbReference type="ChEBI" id="CHEBI:15378"/>
        <dbReference type="ChEBI" id="CHEBI:136412"/>
        <dbReference type="ChEBI" id="CHEBI:157695"/>
        <dbReference type="ChEBI" id="CHEBI:167181"/>
        <dbReference type="EC" id="4.2.99.18"/>
    </reaction>
</comment>
<dbReference type="FunFam" id="1.10.8.50:FF:000003">
    <property type="entry name" value="Formamidopyrimidine-DNA glycosylase"/>
    <property type="match status" value="1"/>
</dbReference>
<dbReference type="InterPro" id="IPR035937">
    <property type="entry name" value="FPG_N"/>
</dbReference>
<dbReference type="PROSITE" id="PS51068">
    <property type="entry name" value="FPG_CAT"/>
    <property type="match status" value="1"/>
</dbReference>
<evidence type="ECO:0000256" key="9">
    <source>
        <dbReference type="ARBA" id="ARBA00023125"/>
    </source>
</evidence>
<evidence type="ECO:0000256" key="11">
    <source>
        <dbReference type="ARBA" id="ARBA00023239"/>
    </source>
</evidence>
<dbReference type="KEGG" id="slp:Slip_1694"/>
<dbReference type="GO" id="GO:0140078">
    <property type="term" value="F:class I DNA-(apurinic or apyrimidinic site) endonuclease activity"/>
    <property type="evidence" value="ECO:0007669"/>
    <property type="project" value="UniProtKB-EC"/>
</dbReference>
<dbReference type="Proteomes" id="UP000000378">
    <property type="component" value="Chromosome"/>
</dbReference>
<dbReference type="GO" id="GO:0003690">
    <property type="term" value="F:double-stranded DNA binding"/>
    <property type="evidence" value="ECO:0007669"/>
    <property type="project" value="UniProtKB-ARBA"/>
</dbReference>
<dbReference type="eggNOG" id="COG0266">
    <property type="taxonomic scope" value="Bacteria"/>
</dbReference>
<dbReference type="InterPro" id="IPR015887">
    <property type="entry name" value="DNA_glyclase_Znf_dom_DNA_BS"/>
</dbReference>
<dbReference type="GO" id="GO:0006284">
    <property type="term" value="P:base-excision repair"/>
    <property type="evidence" value="ECO:0007669"/>
    <property type="project" value="InterPro"/>
</dbReference>
<dbReference type="EC" id="3.2.2.23" evidence="15"/>
<comment type="cofactor">
    <cofactor evidence="15">
        <name>Zn(2+)</name>
        <dbReference type="ChEBI" id="CHEBI:29105"/>
    </cofactor>
    <text evidence="15">Binds 1 zinc ion per subunit.</text>
</comment>
<protein>
    <recommendedName>
        <fullName evidence="15">Formamidopyrimidine-DNA glycosylase</fullName>
        <shortName evidence="15">Fapy-DNA glycosylase</shortName>
        <ecNumber evidence="15">3.2.2.23</ecNumber>
    </recommendedName>
    <alternativeName>
        <fullName evidence="15">DNA-(apurinic or apyrimidinic site) lyase MutM</fullName>
        <shortName evidence="15">AP lyase MutM</shortName>
        <ecNumber evidence="15">4.2.99.18</ecNumber>
    </alternativeName>
</protein>
<evidence type="ECO:0000256" key="15">
    <source>
        <dbReference type="HAMAP-Rule" id="MF_00103"/>
    </source>
</evidence>
<dbReference type="SUPFAM" id="SSF81624">
    <property type="entry name" value="N-terminal domain of MutM-like DNA repair proteins"/>
    <property type="match status" value="1"/>
</dbReference>
<dbReference type="CDD" id="cd08966">
    <property type="entry name" value="EcFpg-like_N"/>
    <property type="match status" value="1"/>
</dbReference>
<evidence type="ECO:0000256" key="13">
    <source>
        <dbReference type="ARBA" id="ARBA00023295"/>
    </source>
</evidence>
<feature type="binding site" evidence="15">
    <location>
        <position position="109"/>
    </location>
    <ligand>
        <name>DNA</name>
        <dbReference type="ChEBI" id="CHEBI:16991"/>
    </ligand>
</feature>
<evidence type="ECO:0000313" key="19">
    <source>
        <dbReference type="Proteomes" id="UP000000378"/>
    </source>
</evidence>
<keyword evidence="19" id="KW-1185">Reference proteome</keyword>
<keyword evidence="6 15" id="KW-0863">Zinc-finger</keyword>
<dbReference type="InterPro" id="IPR010663">
    <property type="entry name" value="Znf_FPG/IleRS"/>
</dbReference>
<evidence type="ECO:0000256" key="12">
    <source>
        <dbReference type="ARBA" id="ARBA00023268"/>
    </source>
</evidence>
<feature type="active site" description="Proton donor; for delta-elimination activity" evidence="15">
    <location>
        <position position="257"/>
    </location>
</feature>
<dbReference type="NCBIfam" id="NF002211">
    <property type="entry name" value="PRK01103.1"/>
    <property type="match status" value="1"/>
</dbReference>
<keyword evidence="4 15" id="KW-0479">Metal-binding</keyword>
<dbReference type="GO" id="GO:0003684">
    <property type="term" value="F:damaged DNA binding"/>
    <property type="evidence" value="ECO:0007669"/>
    <property type="project" value="InterPro"/>
</dbReference>
<evidence type="ECO:0000259" key="17">
    <source>
        <dbReference type="PROSITE" id="PS51068"/>
    </source>
</evidence>
<dbReference type="InterPro" id="IPR000214">
    <property type="entry name" value="Znf_DNA_glyclase/AP_lyase"/>
</dbReference>
<keyword evidence="11 15" id="KW-0456">Lyase</keyword>
<sequence length="267" mass="29417">MPELPEVETIKRSLAPIVGKTVTGLMVLRSDIVKRCDFGVKNAVGSEIIDVTRRGKYLVIKLSCARHLVVHLGMTGRLLMVASSEPIAAHTHMVINLEGEKDVRYQDPRRFGNISFVKDTGGFFSSLGPEPLDPSFGPEELARRLKRRSASIKPVLLDQGVVAGIGNIYADEILFAAGLHPARGASELNEYEISRLHAAIKEVITRAIECRGTTFRDYRDGFNQPGQFQTHLAVYGRYGQPCPKCGQPVQKTVIGGRTTHYCAICQE</sequence>
<feature type="domain" description="FPG-type" evidence="16">
    <location>
        <begin position="233"/>
        <end position="267"/>
    </location>
</feature>
<dbReference type="Pfam" id="PF06827">
    <property type="entry name" value="zf-FPG_IleRS"/>
    <property type="match status" value="1"/>
</dbReference>
<keyword evidence="8 15" id="KW-0862">Zinc</keyword>
<evidence type="ECO:0000256" key="8">
    <source>
        <dbReference type="ARBA" id="ARBA00022833"/>
    </source>
</evidence>
<dbReference type="Pfam" id="PF01149">
    <property type="entry name" value="Fapy_DNA_glyco"/>
    <property type="match status" value="1"/>
</dbReference>
<name>D7CP17_SYNLT</name>
<dbReference type="AlphaFoldDB" id="D7CP17"/>
<keyword evidence="9 15" id="KW-0238">DNA-binding</keyword>
<evidence type="ECO:0000256" key="14">
    <source>
        <dbReference type="ARBA" id="ARBA00044632"/>
    </source>
</evidence>
<dbReference type="SUPFAM" id="SSF57716">
    <property type="entry name" value="Glucocorticoid receptor-like (DNA-binding domain)"/>
    <property type="match status" value="1"/>
</dbReference>
<evidence type="ECO:0000256" key="2">
    <source>
        <dbReference type="ARBA" id="ARBA00009409"/>
    </source>
</evidence>
<dbReference type="Gene3D" id="3.20.190.10">
    <property type="entry name" value="MutM-like, N-terminal"/>
    <property type="match status" value="1"/>
</dbReference>
<evidence type="ECO:0000256" key="4">
    <source>
        <dbReference type="ARBA" id="ARBA00022723"/>
    </source>
</evidence>
<dbReference type="Pfam" id="PF06831">
    <property type="entry name" value="H2TH"/>
    <property type="match status" value="1"/>
</dbReference>